<dbReference type="EMBL" id="VLJV01000001">
    <property type="protein sequence ID" value="TWH19393.1"/>
    <property type="molecule type" value="Genomic_DNA"/>
</dbReference>
<dbReference type="RefSeq" id="WP_246134712.1">
    <property type="nucleotide sequence ID" value="NZ_JOIJ01000002.1"/>
</dbReference>
<evidence type="ECO:0000313" key="3">
    <source>
        <dbReference type="Proteomes" id="UP000317303"/>
    </source>
</evidence>
<dbReference type="Proteomes" id="UP000317303">
    <property type="component" value="Unassembled WGS sequence"/>
</dbReference>
<evidence type="ECO:0000256" key="1">
    <source>
        <dbReference type="SAM" id="SignalP"/>
    </source>
</evidence>
<proteinExistence type="predicted"/>
<dbReference type="AlphaFoldDB" id="A0A660CCB7"/>
<comment type="caution">
    <text evidence="2">The sequence shown here is derived from an EMBL/GenBank/DDBJ whole genome shotgun (WGS) entry which is preliminary data.</text>
</comment>
<name>A0A660CCB7_9PSEU</name>
<keyword evidence="3" id="KW-1185">Reference proteome</keyword>
<feature type="chain" id="PRO_5024966358" evidence="1">
    <location>
        <begin position="29"/>
        <end position="68"/>
    </location>
</feature>
<keyword evidence="1" id="KW-0732">Signal</keyword>
<sequence>MNRTMARLAAGASAVAAFGLLGAGAAAADDTPFWLLPGVDAGGLVGPIANLPTEALQPVYSLITLITG</sequence>
<accession>A0A660CCB7</accession>
<protein>
    <submittedName>
        <fullName evidence="2">Uncharacterized protein</fullName>
    </submittedName>
</protein>
<reference evidence="2 3" key="1">
    <citation type="submission" date="2019-07" db="EMBL/GenBank/DDBJ databases">
        <title>R&amp;d 2014.</title>
        <authorList>
            <person name="Klenk H.-P."/>
        </authorList>
    </citation>
    <scope>NUCLEOTIDE SEQUENCE [LARGE SCALE GENOMIC DNA]</scope>
    <source>
        <strain evidence="2 3">DSM 43194</strain>
    </source>
</reference>
<organism evidence="2 3">
    <name type="scientific">Prauserella rugosa</name>
    <dbReference type="NCBI Taxonomy" id="43354"/>
    <lineage>
        <taxon>Bacteria</taxon>
        <taxon>Bacillati</taxon>
        <taxon>Actinomycetota</taxon>
        <taxon>Actinomycetes</taxon>
        <taxon>Pseudonocardiales</taxon>
        <taxon>Pseudonocardiaceae</taxon>
        <taxon>Prauserella</taxon>
    </lineage>
</organism>
<feature type="signal peptide" evidence="1">
    <location>
        <begin position="1"/>
        <end position="28"/>
    </location>
</feature>
<evidence type="ECO:0000313" key="2">
    <source>
        <dbReference type="EMBL" id="TWH19393.1"/>
    </source>
</evidence>
<gene>
    <name evidence="2" type="ORF">JD82_01216</name>
</gene>